<dbReference type="OrthoDB" id="204058at2759"/>
<feature type="domain" description="Carbohydrate kinase PfkB" evidence="3">
    <location>
        <begin position="1"/>
        <end position="286"/>
    </location>
</feature>
<dbReference type="Gene3D" id="3.40.1190.20">
    <property type="match status" value="1"/>
</dbReference>
<dbReference type="InterPro" id="IPR011611">
    <property type="entry name" value="PfkB_dom"/>
</dbReference>
<dbReference type="PROSITE" id="PS00584">
    <property type="entry name" value="PFKB_KINASES_2"/>
    <property type="match status" value="1"/>
</dbReference>
<keyword evidence="5" id="KW-1185">Reference proteome</keyword>
<dbReference type="AlphaFoldDB" id="A0A232LN50"/>
<dbReference type="Pfam" id="PF00294">
    <property type="entry name" value="PfkB"/>
    <property type="match status" value="1"/>
</dbReference>
<name>A0A232LN50_9EURO</name>
<evidence type="ECO:0000256" key="1">
    <source>
        <dbReference type="ARBA" id="ARBA00022679"/>
    </source>
</evidence>
<dbReference type="EMBL" id="NPHW01006718">
    <property type="protein sequence ID" value="OXV05591.1"/>
    <property type="molecule type" value="Genomic_DNA"/>
</dbReference>
<dbReference type="Proteomes" id="UP000243515">
    <property type="component" value="Unassembled WGS sequence"/>
</dbReference>
<evidence type="ECO:0000313" key="4">
    <source>
        <dbReference type="EMBL" id="OXV05591.1"/>
    </source>
</evidence>
<organism evidence="4 5">
    <name type="scientific">Elaphomyces granulatus</name>
    <dbReference type="NCBI Taxonomy" id="519963"/>
    <lineage>
        <taxon>Eukaryota</taxon>
        <taxon>Fungi</taxon>
        <taxon>Dikarya</taxon>
        <taxon>Ascomycota</taxon>
        <taxon>Pezizomycotina</taxon>
        <taxon>Eurotiomycetes</taxon>
        <taxon>Eurotiomycetidae</taxon>
        <taxon>Eurotiales</taxon>
        <taxon>Elaphomycetaceae</taxon>
        <taxon>Elaphomyces</taxon>
    </lineage>
</organism>
<dbReference type="PANTHER" id="PTHR42774">
    <property type="entry name" value="PHOSPHOTRANSFERASE SYSTEM TRANSPORT PROTEIN"/>
    <property type="match status" value="1"/>
</dbReference>
<evidence type="ECO:0000256" key="2">
    <source>
        <dbReference type="ARBA" id="ARBA00022777"/>
    </source>
</evidence>
<dbReference type="InterPro" id="IPR052562">
    <property type="entry name" value="Ketohexokinase-related"/>
</dbReference>
<accession>A0A232LN50</accession>
<dbReference type="SUPFAM" id="SSF53613">
    <property type="entry name" value="Ribokinase-like"/>
    <property type="match status" value="1"/>
</dbReference>
<gene>
    <name evidence="4" type="ORF">Egran_06641</name>
</gene>
<sequence>MKSLVAVGACYVDTILTVDHYPSEDEKLRASSISRRRGGNVPNLIEVLQQLLESTEMEQMSLKIVAVLPATLSAGTKQVKESFTSGVDLRHCICREAFREPASSYIIRSQSSGSRTVVNYNDLPEMTAEEFFQIAKTTLECIRYLRQQFTTVKISVEVEKPSRPGLQELAAEADVVVYSKSWAQGNGYQSLEECLRAQAVIAHKASLLLCTWGKDGAAALIPSSSIYVFSPAYIAENLQVIDTIGAGDTFMAGMLYGLICHGDDWSLLQKLQFANKIAGIKVVQEGFPGLGASLQTCSSSLKGHSIC</sequence>
<comment type="caution">
    <text evidence="4">The sequence shown here is derived from an EMBL/GenBank/DDBJ whole genome shotgun (WGS) entry which is preliminary data.</text>
</comment>
<protein>
    <recommendedName>
        <fullName evidence="3">Carbohydrate kinase PfkB domain-containing protein</fullName>
    </recommendedName>
</protein>
<dbReference type="InterPro" id="IPR029056">
    <property type="entry name" value="Ribokinase-like"/>
</dbReference>
<evidence type="ECO:0000259" key="3">
    <source>
        <dbReference type="Pfam" id="PF00294"/>
    </source>
</evidence>
<proteinExistence type="predicted"/>
<dbReference type="PANTHER" id="PTHR42774:SF3">
    <property type="entry name" value="KETOHEXOKINASE"/>
    <property type="match status" value="1"/>
</dbReference>
<evidence type="ECO:0000313" key="5">
    <source>
        <dbReference type="Proteomes" id="UP000243515"/>
    </source>
</evidence>
<dbReference type="GO" id="GO:0016301">
    <property type="term" value="F:kinase activity"/>
    <property type="evidence" value="ECO:0007669"/>
    <property type="project" value="UniProtKB-KW"/>
</dbReference>
<keyword evidence="2" id="KW-0418">Kinase</keyword>
<keyword evidence="1" id="KW-0808">Transferase</keyword>
<reference evidence="4 5" key="1">
    <citation type="journal article" date="2015" name="Environ. Microbiol.">
        <title>Metagenome sequence of Elaphomyces granulatus from sporocarp tissue reveals Ascomycota ectomycorrhizal fingerprints of genome expansion and a Proteobacteria-rich microbiome.</title>
        <authorList>
            <person name="Quandt C.A."/>
            <person name="Kohler A."/>
            <person name="Hesse C.N."/>
            <person name="Sharpton T.J."/>
            <person name="Martin F."/>
            <person name="Spatafora J.W."/>
        </authorList>
    </citation>
    <scope>NUCLEOTIDE SEQUENCE [LARGE SCALE GENOMIC DNA]</scope>
    <source>
        <strain evidence="4 5">OSC145934</strain>
    </source>
</reference>
<dbReference type="InterPro" id="IPR002173">
    <property type="entry name" value="Carboh/pur_kinase_PfkB_CS"/>
</dbReference>